<dbReference type="OrthoDB" id="2187772at2759"/>
<organism evidence="1 2">
    <name type="scientific">Nematocida parisii (strain ERTm3)</name>
    <name type="common">Nematode killer fungus</name>
    <dbReference type="NCBI Taxonomy" id="935791"/>
    <lineage>
        <taxon>Eukaryota</taxon>
        <taxon>Fungi</taxon>
        <taxon>Fungi incertae sedis</taxon>
        <taxon>Microsporidia</taxon>
        <taxon>Nematocida</taxon>
    </lineage>
</organism>
<evidence type="ECO:0000313" key="2">
    <source>
        <dbReference type="Proteomes" id="UP000002872"/>
    </source>
</evidence>
<keyword evidence="2" id="KW-1185">Reference proteome</keyword>
<dbReference type="OMA" id="FSSICAD"/>
<gene>
    <name evidence="1" type="ORF">NEQG_01085</name>
</gene>
<dbReference type="Proteomes" id="UP000002872">
    <property type="component" value="Unassembled WGS sequence"/>
</dbReference>
<accession>I3EGP8</accession>
<dbReference type="HOGENOM" id="CLU_028979_0_0_1"/>
<name>I3EGP8_NEMP3</name>
<dbReference type="InParanoid" id="I3EGP8"/>
<proteinExistence type="predicted"/>
<sequence>MMSAQDNYTGIPPTIKKLLVNLLRVHGHAELVNEKESLQKKSDQLLPILLSMIFNKDIPIPSRIVILQAYRYLMVSLKIPDEFVELIIESIQTEQCPNWISELLTACIGFSVESEHGLKLFQCKEFFMCIQSIYLTAPYKAGMLLVCIINKKLAAYFDRNIFTIALLHSSYGIIQKNLGVLIGYAEGYKELSLELPEKSNFLISITAKDFSKTDLGYIFIWLCKVEKSALMFPSIIFLAKQSREAMYYLDRLGGFVEIMRKELNLLSLNPENTIIYLRLNHFLENLLPLSERFQHIVSELEYIDVIMQMIENEMKKEIFSAVSFSSFQILKILSRTQEITVDYLSTYRMTNLVENIAMTAHNYFKEDRYPELCISIIEFFFYVGNLVVYNHHWKEIAINSIIPYVHRYLPIQEFQDCVMKFMCDILFESTSEITQTFIQHIKLQEIQERATSLERKIVFMSILKNILANSKGIAVLPSLVEDILSEILLVANADSSTIIDVGNDHNTSLSMLCSEIILILANIAIVSPLHGIKKEIVELSVDMFRKAPTSEVFLSFLSYLINISCAPILSSLPSLQMDHHQISKMEIIKKPLNKCIGFSSICADTLNDIIFILKERIGKDQEVDFKIKKFLSKIKLL</sequence>
<reference evidence="1" key="1">
    <citation type="submission" date="2011-01" db="EMBL/GenBank/DDBJ databases">
        <title>The Genome Sequence of Nematocida parisii strain ERTm3.</title>
        <authorList>
            <consortium name="The Broad Institute Genome Sequencing Platform"/>
            <consortium name="The Broad Institute Genome Sequencing Center for Infectious Disease"/>
            <person name="Cuomo C."/>
            <person name="Troemel E."/>
            <person name="Young S.K."/>
            <person name="Zeng Q."/>
            <person name="Gargeya S."/>
            <person name="Fitzgerald M."/>
            <person name="Haas B."/>
            <person name="Abouelleil A."/>
            <person name="Alvarado L."/>
            <person name="Arachchi H.M."/>
            <person name="Berlin A."/>
            <person name="Chapman S.B."/>
            <person name="Gearin G."/>
            <person name="Goldberg J."/>
            <person name="Griggs A."/>
            <person name="Gujja S."/>
            <person name="Hansen M."/>
            <person name="Heiman D."/>
            <person name="Howarth C."/>
            <person name="Larimer J."/>
            <person name="Lui A."/>
            <person name="MacDonald P.J.P."/>
            <person name="McCowen C."/>
            <person name="Montmayeur A."/>
            <person name="Murphy C."/>
            <person name="Neiman D."/>
            <person name="Pearson M."/>
            <person name="Priest M."/>
            <person name="Roberts A."/>
            <person name="Saif S."/>
            <person name="Shea T."/>
            <person name="Sisk P."/>
            <person name="Stolte C."/>
            <person name="Sykes S."/>
            <person name="Wortman J."/>
            <person name="Nusbaum C."/>
            <person name="Birren B."/>
        </authorList>
    </citation>
    <scope>NUCLEOTIDE SEQUENCE</scope>
    <source>
        <strain evidence="1">ERTm3</strain>
    </source>
</reference>
<evidence type="ECO:0000313" key="1">
    <source>
        <dbReference type="EMBL" id="EIJ88395.1"/>
    </source>
</evidence>
<dbReference type="VEuPathDB" id="MicrosporidiaDB:NEQG_01085"/>
<dbReference type="EMBL" id="GL870878">
    <property type="protein sequence ID" value="EIJ88395.1"/>
    <property type="molecule type" value="Genomic_DNA"/>
</dbReference>
<protein>
    <submittedName>
        <fullName evidence="1">Uncharacterized protein</fullName>
    </submittedName>
</protein>
<dbReference type="AlphaFoldDB" id="I3EGP8"/>